<gene>
    <name evidence="1" type="ORF">BCL93_105127</name>
</gene>
<accession>A0A328XNY7</accession>
<dbReference type="RefSeq" id="WP_112054870.1">
    <property type="nucleotide sequence ID" value="NZ_QLSX01000005.1"/>
</dbReference>
<sequence length="132" mass="15531">MAIVPTTPKLEKLTAVRLLKLGKATPEQQKLASQYIAELLGQLNESDDMPKRLTSERDRNVMIYRYMQLCEQSGEKVGQKQTCREFAELFNLSEGSVIREFSRWKNQPEEEKQKDVEEWSRKYEEMLSGMFY</sequence>
<evidence type="ECO:0000313" key="1">
    <source>
        <dbReference type="EMBL" id="RAR61526.1"/>
    </source>
</evidence>
<dbReference type="EMBL" id="QLSX01000005">
    <property type="protein sequence ID" value="RAR61526.1"/>
    <property type="molecule type" value="Genomic_DNA"/>
</dbReference>
<organism evidence="1 2">
    <name type="scientific">Onishia taeanensis</name>
    <dbReference type="NCBI Taxonomy" id="284577"/>
    <lineage>
        <taxon>Bacteria</taxon>
        <taxon>Pseudomonadati</taxon>
        <taxon>Pseudomonadota</taxon>
        <taxon>Gammaproteobacteria</taxon>
        <taxon>Oceanospirillales</taxon>
        <taxon>Halomonadaceae</taxon>
        <taxon>Onishia</taxon>
    </lineage>
</organism>
<evidence type="ECO:0000313" key="2">
    <source>
        <dbReference type="Proteomes" id="UP000249700"/>
    </source>
</evidence>
<dbReference type="AlphaFoldDB" id="A0A328XNY7"/>
<protein>
    <submittedName>
        <fullName evidence="1">Uncharacterized protein</fullName>
    </submittedName>
</protein>
<dbReference type="Proteomes" id="UP000249700">
    <property type="component" value="Unassembled WGS sequence"/>
</dbReference>
<reference evidence="1 2" key="1">
    <citation type="submission" date="2018-06" db="EMBL/GenBank/DDBJ databases">
        <title>Comparative analysis of microorganisms from saline springs in Andes Mountain Range, Colombia.</title>
        <authorList>
            <person name="Rubin E."/>
        </authorList>
    </citation>
    <scope>NUCLEOTIDE SEQUENCE [LARGE SCALE GENOMIC DNA]</scope>
    <source>
        <strain evidence="1 2">USBA-857</strain>
    </source>
</reference>
<proteinExistence type="predicted"/>
<comment type="caution">
    <text evidence="1">The sequence shown here is derived from an EMBL/GenBank/DDBJ whole genome shotgun (WGS) entry which is preliminary data.</text>
</comment>
<name>A0A328XNY7_9GAMM</name>